<name>A0A426X665_ENSVE</name>
<feature type="compositionally biased region" description="Low complexity" evidence="1">
    <location>
        <begin position="38"/>
        <end position="54"/>
    </location>
</feature>
<evidence type="ECO:0008006" key="4">
    <source>
        <dbReference type="Google" id="ProtNLM"/>
    </source>
</evidence>
<sequence>MEGMWDLNSTASLTEEEEEDDSPAASAAGNGGEEARRNVAAASSAEAENNASSSSALIIEASDEGEADGCAGKVFGFSISRHREDSPCGESEPAIVTHQFFPLNGHADAWGGGGGDGSALPPQPPPSAHWAGVSFCHSSERVVVGKPAEVPQPVKKSRRGPRSRSSQYRGVTFYRRTGRWESHIWLAFSPPSLCSSTKRMDLELVYCLLEQSHAYLCCSSS</sequence>
<dbReference type="GO" id="GO:0003700">
    <property type="term" value="F:DNA-binding transcription factor activity"/>
    <property type="evidence" value="ECO:0007669"/>
    <property type="project" value="InterPro"/>
</dbReference>
<dbReference type="Proteomes" id="UP000287651">
    <property type="component" value="Unassembled WGS sequence"/>
</dbReference>
<proteinExistence type="predicted"/>
<comment type="caution">
    <text evidence="2">The sequence shown here is derived from an EMBL/GenBank/DDBJ whole genome shotgun (WGS) entry which is preliminary data.</text>
</comment>
<gene>
    <name evidence="2" type="ORF">B296_00047414</name>
</gene>
<dbReference type="InterPro" id="IPR036955">
    <property type="entry name" value="AP2/ERF_dom_sf"/>
</dbReference>
<organism evidence="2 3">
    <name type="scientific">Ensete ventricosum</name>
    <name type="common">Abyssinian banana</name>
    <name type="synonym">Musa ensete</name>
    <dbReference type="NCBI Taxonomy" id="4639"/>
    <lineage>
        <taxon>Eukaryota</taxon>
        <taxon>Viridiplantae</taxon>
        <taxon>Streptophyta</taxon>
        <taxon>Embryophyta</taxon>
        <taxon>Tracheophyta</taxon>
        <taxon>Spermatophyta</taxon>
        <taxon>Magnoliopsida</taxon>
        <taxon>Liliopsida</taxon>
        <taxon>Zingiberales</taxon>
        <taxon>Musaceae</taxon>
        <taxon>Ensete</taxon>
    </lineage>
</organism>
<accession>A0A426X665</accession>
<dbReference type="Gene3D" id="3.30.730.10">
    <property type="entry name" value="AP2/ERF domain"/>
    <property type="match status" value="1"/>
</dbReference>
<feature type="region of interest" description="Disordered" evidence="1">
    <location>
        <begin position="108"/>
        <end position="128"/>
    </location>
</feature>
<feature type="region of interest" description="Disordered" evidence="1">
    <location>
        <begin position="1"/>
        <end position="54"/>
    </location>
</feature>
<reference evidence="2 3" key="1">
    <citation type="journal article" date="2014" name="Agronomy (Basel)">
        <title>A Draft Genome Sequence for Ensete ventricosum, the Drought-Tolerant Tree Against Hunger.</title>
        <authorList>
            <person name="Harrison J."/>
            <person name="Moore K.A."/>
            <person name="Paszkiewicz K."/>
            <person name="Jones T."/>
            <person name="Grant M."/>
            <person name="Ambacheew D."/>
            <person name="Muzemil S."/>
            <person name="Studholme D.J."/>
        </authorList>
    </citation>
    <scope>NUCLEOTIDE SEQUENCE [LARGE SCALE GENOMIC DNA]</scope>
</reference>
<dbReference type="EMBL" id="AMZH03025767">
    <property type="protein sequence ID" value="RRT34986.1"/>
    <property type="molecule type" value="Genomic_DNA"/>
</dbReference>
<dbReference type="PANTHER" id="PTHR32467">
    <property type="entry name" value="AP2-LIKE ETHYLENE-RESPONSIVE TRANSCRIPTION FACTOR"/>
    <property type="match status" value="1"/>
</dbReference>
<dbReference type="PANTHER" id="PTHR32467:SF142">
    <property type="entry name" value="FLORAL HOMEOTIC PROTEIN APETALA 2"/>
    <property type="match status" value="1"/>
</dbReference>
<dbReference type="AlphaFoldDB" id="A0A426X665"/>
<evidence type="ECO:0000313" key="3">
    <source>
        <dbReference type="Proteomes" id="UP000287651"/>
    </source>
</evidence>
<evidence type="ECO:0000313" key="2">
    <source>
        <dbReference type="EMBL" id="RRT34986.1"/>
    </source>
</evidence>
<evidence type="ECO:0000256" key="1">
    <source>
        <dbReference type="SAM" id="MobiDB-lite"/>
    </source>
</evidence>
<protein>
    <recommendedName>
        <fullName evidence="4">AP2/ERF domain-containing protein</fullName>
    </recommendedName>
</protein>